<dbReference type="EMBL" id="CP038436">
    <property type="protein sequence ID" value="QBX55559.1"/>
    <property type="molecule type" value="Genomic_DNA"/>
</dbReference>
<feature type="transmembrane region" description="Helical" evidence="7">
    <location>
        <begin position="823"/>
        <end position="844"/>
    </location>
</feature>
<dbReference type="OrthoDB" id="3405625at2"/>
<keyword evidence="3 7" id="KW-0812">Transmembrane</keyword>
<sequence length="856" mass="89231">MTAWRPALRMARRDLRRHKVRALLTCLLVALPVVVATVAALAAHNGRWTNEVEAAQNFHDGNGLAVVSEHTEVRPRAALNGWPEPVRGADERDPASVDLAALLPAGTDVVPAPALSLTPLTTGGQGEVLRVDLSHPLTDDVVDITQGRAPAAPDEVAMSRAAAAEMGLLPGGRLSPDARFELAGGVTLDVVGIAEKNERDWGFYGPVLVAPPDSVAPVAGEPGGYVEPPSYLLGLPPLEDAQVRELVADLAAEGVALQPRVAVENPREWGLHQSMSDRLDLTPLLLGGLCILVGLIEVVLLVGAAFSVSARRQVRDLGLLATNGGAAPDVRRVLLAQGIVLGVVSSVIGAAIGVTAFLLGADVLEDRFGQTMHAREVPWWLVVVMAGLGSVTSVVAALLPGWRMARLTPVDALSGRFPLRPGESRAHRPAFVLAAGGVLLLAVGGWATAEAERSYPNWLGAAVFLAGSGLVALVAGTVWATPYAVRRAAGLGRFLPLSGRYAFRDAGRHRFRSAAAVMALTITVAATVLIGFAFASAERGGQFDDRLGPRILSVDVCCSVPDTERLDAIEQTIGSIVDPVETATTSTLGSPDGKGSLDLLRARDALTMVDEADLRMLVHLDDDDLAVFRNGGVLTTYAGVVRDGEVTVARFPGGRKSENQSVLPATQVKAVSGVTPYTQPSYVSAETAADLGVVASFTQLVVRTATPVTGDQLERLRIRGLWADSDDVDRAQVQLAQYAGIGAAGLLAAIVVGMAVALAAAESRDDVATLAAVGAAPWTRRRFGAMHGLFLGVVGTALGVGVGVAAGLAFAQIDGLPGADVPWLHLLGTVALVLPVSWLVGGIVTPSRFTLTRRTA</sequence>
<evidence type="ECO:0000259" key="8">
    <source>
        <dbReference type="Pfam" id="PF02687"/>
    </source>
</evidence>
<evidence type="ECO:0000313" key="9">
    <source>
        <dbReference type="EMBL" id="QBX55559.1"/>
    </source>
</evidence>
<dbReference type="PANTHER" id="PTHR30572:SF4">
    <property type="entry name" value="ABC TRANSPORTER PERMEASE YTRF"/>
    <property type="match status" value="1"/>
</dbReference>
<comment type="similarity">
    <text evidence="6">Belongs to the ABC-4 integral membrane protein family.</text>
</comment>
<evidence type="ECO:0000256" key="4">
    <source>
        <dbReference type="ARBA" id="ARBA00022989"/>
    </source>
</evidence>
<dbReference type="AlphaFoldDB" id="A0A4P7IEA9"/>
<evidence type="ECO:0000256" key="6">
    <source>
        <dbReference type="ARBA" id="ARBA00038076"/>
    </source>
</evidence>
<evidence type="ECO:0000256" key="2">
    <source>
        <dbReference type="ARBA" id="ARBA00022475"/>
    </source>
</evidence>
<dbReference type="GO" id="GO:0022857">
    <property type="term" value="F:transmembrane transporter activity"/>
    <property type="evidence" value="ECO:0007669"/>
    <property type="project" value="TreeGrafter"/>
</dbReference>
<keyword evidence="2" id="KW-1003">Cell membrane</keyword>
<dbReference type="PANTHER" id="PTHR30572">
    <property type="entry name" value="MEMBRANE COMPONENT OF TRANSPORTER-RELATED"/>
    <property type="match status" value="1"/>
</dbReference>
<feature type="transmembrane region" description="Helical" evidence="7">
    <location>
        <begin position="379"/>
        <end position="399"/>
    </location>
</feature>
<keyword evidence="10" id="KW-1185">Reference proteome</keyword>
<evidence type="ECO:0000256" key="7">
    <source>
        <dbReference type="SAM" id="Phobius"/>
    </source>
</evidence>
<dbReference type="GO" id="GO:0005886">
    <property type="term" value="C:plasma membrane"/>
    <property type="evidence" value="ECO:0007669"/>
    <property type="project" value="UniProtKB-SubCell"/>
</dbReference>
<feature type="transmembrane region" description="Helical" evidence="7">
    <location>
        <begin position="514"/>
        <end position="535"/>
    </location>
</feature>
<feature type="transmembrane region" description="Helical" evidence="7">
    <location>
        <begin position="339"/>
        <end position="359"/>
    </location>
</feature>
<evidence type="ECO:0000313" key="10">
    <source>
        <dbReference type="Proteomes" id="UP000294853"/>
    </source>
</evidence>
<reference evidence="9 10" key="1">
    <citation type="submission" date="2019-03" db="EMBL/GenBank/DDBJ databases">
        <title>Three New Species of Nocardioides, Nocardioides euryhalodurans sp. nov., Nocardioides seonyuensis sp. nov. and Nocardioides eburneoflavus sp. nov. Iolated from Soil.</title>
        <authorList>
            <person name="Roh S.G."/>
            <person name="Lee C."/>
            <person name="Kim M.-K."/>
            <person name="Kim S.B."/>
        </authorList>
    </citation>
    <scope>NUCLEOTIDE SEQUENCE [LARGE SCALE GENOMIC DNA]</scope>
    <source>
        <strain evidence="9 10">MMS17-SY207-3</strain>
    </source>
</reference>
<dbReference type="RefSeq" id="WP_135267550.1">
    <property type="nucleotide sequence ID" value="NZ_CP038436.1"/>
</dbReference>
<feature type="transmembrane region" description="Helical" evidence="7">
    <location>
        <begin position="284"/>
        <end position="306"/>
    </location>
</feature>
<dbReference type="InterPro" id="IPR003838">
    <property type="entry name" value="ABC3_permease_C"/>
</dbReference>
<keyword evidence="4 7" id="KW-1133">Transmembrane helix</keyword>
<accession>A0A4P7IEA9</accession>
<dbReference type="KEGG" id="nsn:EXE58_08900"/>
<feature type="transmembrane region" description="Helical" evidence="7">
    <location>
        <begin position="461"/>
        <end position="485"/>
    </location>
</feature>
<feature type="transmembrane region" description="Helical" evidence="7">
    <location>
        <begin position="738"/>
        <end position="761"/>
    </location>
</feature>
<feature type="domain" description="ABC3 transporter permease C-terminal" evidence="8">
    <location>
        <begin position="291"/>
        <end position="409"/>
    </location>
</feature>
<organism evidence="9 10">
    <name type="scientific">Nocardioides seonyuensis</name>
    <dbReference type="NCBI Taxonomy" id="2518371"/>
    <lineage>
        <taxon>Bacteria</taxon>
        <taxon>Bacillati</taxon>
        <taxon>Actinomycetota</taxon>
        <taxon>Actinomycetes</taxon>
        <taxon>Propionibacteriales</taxon>
        <taxon>Nocardioidaceae</taxon>
        <taxon>Nocardioides</taxon>
    </lineage>
</organism>
<dbReference type="Pfam" id="PF02687">
    <property type="entry name" value="FtsX"/>
    <property type="match status" value="2"/>
</dbReference>
<feature type="transmembrane region" description="Helical" evidence="7">
    <location>
        <begin position="789"/>
        <end position="811"/>
    </location>
</feature>
<dbReference type="InterPro" id="IPR050250">
    <property type="entry name" value="Macrolide_Exporter_MacB"/>
</dbReference>
<evidence type="ECO:0000256" key="3">
    <source>
        <dbReference type="ARBA" id="ARBA00022692"/>
    </source>
</evidence>
<feature type="domain" description="ABC3 transporter permease C-terminal" evidence="8">
    <location>
        <begin position="743"/>
        <end position="844"/>
    </location>
</feature>
<evidence type="ECO:0000256" key="5">
    <source>
        <dbReference type="ARBA" id="ARBA00023136"/>
    </source>
</evidence>
<protein>
    <submittedName>
        <fullName evidence="9">FtsX-like permease family protein</fullName>
    </submittedName>
</protein>
<dbReference type="Proteomes" id="UP000294853">
    <property type="component" value="Chromosome"/>
</dbReference>
<name>A0A4P7IEA9_9ACTN</name>
<feature type="transmembrane region" description="Helical" evidence="7">
    <location>
        <begin position="430"/>
        <end position="449"/>
    </location>
</feature>
<evidence type="ECO:0000256" key="1">
    <source>
        <dbReference type="ARBA" id="ARBA00004651"/>
    </source>
</evidence>
<comment type="subcellular location">
    <subcellularLocation>
        <location evidence="1">Cell membrane</location>
        <topology evidence="1">Multi-pass membrane protein</topology>
    </subcellularLocation>
</comment>
<keyword evidence="5 7" id="KW-0472">Membrane</keyword>
<gene>
    <name evidence="9" type="ORF">EXE58_08900</name>
</gene>
<proteinExistence type="inferred from homology"/>